<protein>
    <submittedName>
        <fullName evidence="1">Uncharacterized protein</fullName>
    </submittedName>
</protein>
<gene>
    <name evidence="1" type="ORF">NADRNF5_1351</name>
</gene>
<dbReference type="HOGENOM" id="CLU_189619_0_0_2"/>
<keyword evidence="2" id="KW-1185">Reference proteome</keyword>
<dbReference type="AlphaFoldDB" id="A0A0D5C3Q7"/>
<evidence type="ECO:0000313" key="2">
    <source>
        <dbReference type="Proteomes" id="UP000032408"/>
    </source>
</evidence>
<name>A0A0D5C3Q7_9ARCH</name>
<reference evidence="1 2" key="2">
    <citation type="journal article" date="2016" name="ISME J.">
        <title>Physiological and genomic characterization of two novel marine thaumarchaeal strains indicates niche differentiation.</title>
        <authorList>
            <person name="Bayer B."/>
            <person name="Vojvoda J."/>
            <person name="Offre P."/>
            <person name="Alves R.J."/>
            <person name="Elisabeth N.H."/>
            <person name="Garcia J.A."/>
            <person name="Volland J.M."/>
            <person name="Srivastava A."/>
            <person name="Schleper C."/>
            <person name="Herndl G.J."/>
        </authorList>
    </citation>
    <scope>NUCLEOTIDE SEQUENCE [LARGE SCALE GENOMIC DNA]</scope>
    <source>
        <strain evidence="1 2">NF5</strain>
    </source>
</reference>
<dbReference type="KEGG" id="nin:NADRNF5_1351"/>
<evidence type="ECO:0000313" key="1">
    <source>
        <dbReference type="EMBL" id="AJW71037.1"/>
    </source>
</evidence>
<dbReference type="GeneID" id="24820540"/>
<dbReference type="EMBL" id="CP011070">
    <property type="protein sequence ID" value="AJW71037.1"/>
    <property type="molecule type" value="Genomic_DNA"/>
</dbReference>
<dbReference type="STRING" id="1580092.NADRNF5_1351"/>
<dbReference type="OrthoDB" id="385417at2157"/>
<proteinExistence type="predicted"/>
<dbReference type="Proteomes" id="UP000032408">
    <property type="component" value="Chromosome"/>
</dbReference>
<reference evidence="2" key="1">
    <citation type="submission" date="2015-03" db="EMBL/GenBank/DDBJ databases">
        <title>Characterization of two novel Thaumarchaeota isolated from the Northern Adriatic Sea.</title>
        <authorList>
            <person name="Bayer B."/>
            <person name="Vojvoda J."/>
            <person name="Offre P."/>
            <person name="Srivastava A."/>
            <person name="Elisabeth N."/>
            <person name="Garcia J.A.L."/>
            <person name="Schleper C."/>
            <person name="Herndl G.J."/>
        </authorList>
    </citation>
    <scope>NUCLEOTIDE SEQUENCE [LARGE SCALE GENOMIC DNA]</scope>
    <source>
        <strain evidence="2">NF5</strain>
    </source>
</reference>
<dbReference type="RefSeq" id="WP_148313080.1">
    <property type="nucleotide sequence ID" value="NZ_CP011070.1"/>
</dbReference>
<accession>A0A0D5C3Q7</accession>
<sequence>MNKVKNMPKTGIKISKNKVSEFIETKFGSRAVSDMNKSRVIALPKVALSNMCDNSEPTRLEVSLVQKQGEQFIKLSPCTCGNPKGGKK</sequence>
<organism evidence="1 2">
    <name type="scientific">Nitrosopumilus adriaticus</name>
    <dbReference type="NCBI Taxonomy" id="1580092"/>
    <lineage>
        <taxon>Archaea</taxon>
        <taxon>Nitrososphaerota</taxon>
        <taxon>Nitrososphaeria</taxon>
        <taxon>Nitrosopumilales</taxon>
        <taxon>Nitrosopumilaceae</taxon>
        <taxon>Nitrosopumilus</taxon>
    </lineage>
</organism>